<evidence type="ECO:0000259" key="1">
    <source>
        <dbReference type="SMART" id="SM00843"/>
    </source>
</evidence>
<protein>
    <submittedName>
        <fullName evidence="2">DNA translocase FtsK</fullName>
    </submittedName>
</protein>
<dbReference type="SUPFAM" id="SSF46785">
    <property type="entry name" value="Winged helix' DNA-binding domain"/>
    <property type="match status" value="1"/>
</dbReference>
<feature type="domain" description="FtsK gamma" evidence="1">
    <location>
        <begin position="302"/>
        <end position="368"/>
    </location>
</feature>
<dbReference type="SMART" id="SM00843">
    <property type="entry name" value="Ftsk_gamma"/>
    <property type="match status" value="1"/>
</dbReference>
<keyword evidence="3" id="KW-1185">Reference proteome</keyword>
<name>A0ABV6H6K4_9ACTN</name>
<evidence type="ECO:0000313" key="2">
    <source>
        <dbReference type="EMBL" id="MFC0314510.1"/>
    </source>
</evidence>
<organism evidence="2 3">
    <name type="scientific">Gordonia phosphorivorans</name>
    <dbReference type="NCBI Taxonomy" id="1056982"/>
    <lineage>
        <taxon>Bacteria</taxon>
        <taxon>Bacillati</taxon>
        <taxon>Actinomycetota</taxon>
        <taxon>Actinomycetes</taxon>
        <taxon>Mycobacteriales</taxon>
        <taxon>Gordoniaceae</taxon>
        <taxon>Gordonia</taxon>
    </lineage>
</organism>
<dbReference type="RefSeq" id="WP_382362361.1">
    <property type="nucleotide sequence ID" value="NZ_JBHLWV010000016.1"/>
</dbReference>
<dbReference type="EMBL" id="JBHLWV010000016">
    <property type="protein sequence ID" value="MFC0314510.1"/>
    <property type="molecule type" value="Genomic_DNA"/>
</dbReference>
<dbReference type="Proteomes" id="UP001589783">
    <property type="component" value="Unassembled WGS sequence"/>
</dbReference>
<proteinExistence type="predicted"/>
<dbReference type="Gene3D" id="1.10.10.10">
    <property type="entry name" value="Winged helix-like DNA-binding domain superfamily/Winged helix DNA-binding domain"/>
    <property type="match status" value="1"/>
</dbReference>
<dbReference type="Pfam" id="PF09397">
    <property type="entry name" value="FtsK_gamma"/>
    <property type="match status" value="1"/>
</dbReference>
<evidence type="ECO:0000313" key="3">
    <source>
        <dbReference type="Proteomes" id="UP001589783"/>
    </source>
</evidence>
<comment type="caution">
    <text evidence="2">The sequence shown here is derived from an EMBL/GenBank/DDBJ whole genome shotgun (WGS) entry which is preliminary data.</text>
</comment>
<dbReference type="InterPro" id="IPR036388">
    <property type="entry name" value="WH-like_DNA-bd_sf"/>
</dbReference>
<gene>
    <name evidence="2" type="ORF">ACFFJD_06555</name>
</gene>
<dbReference type="InterPro" id="IPR036390">
    <property type="entry name" value="WH_DNA-bd_sf"/>
</dbReference>
<dbReference type="InterPro" id="IPR018541">
    <property type="entry name" value="Ftsk_gamma"/>
</dbReference>
<reference evidence="2 3" key="1">
    <citation type="submission" date="2024-09" db="EMBL/GenBank/DDBJ databases">
        <authorList>
            <person name="Sun Q."/>
            <person name="Mori K."/>
        </authorList>
    </citation>
    <scope>NUCLEOTIDE SEQUENCE [LARGE SCALE GENOMIC DNA]</scope>
    <source>
        <strain evidence="2 3">CCM 7957</strain>
    </source>
</reference>
<sequence length="389" mass="41340">MTATEIASGRSITLLDVTVPTAQLRAALIACRPHVDKPPADSSQKLARTRVWAAGDQLLVGATDRQTVALAAVHVTDSSPDSDAGQFDLAPIDVKKILAVFQITNAKLADDYFVRLVWRAAISTTTTAVTGEPAADAVATWLHLTDVSGLLSGDELELTGMTTSDDFPDIPAQIARWCALPTCAGADAFGVPELVLDRFRVAAKAYEQAVTISAPSDIHLMLWQIGDHFLGAATAGRIDLTGSEETATDSALALRRARDRWQHRLPTPIPGDPDMVTVWNATAVDLDETPEDGDDTPEPSLDGLDQELVIAAARLVVESQFGSASMLQRKLRIGYAKAGRVLDVLARFRVVGSSQGATVTRLVLARPADLPEITAEITDSHPDAGAPDA</sequence>
<accession>A0ABV6H6K4</accession>